<evidence type="ECO:0000313" key="1">
    <source>
        <dbReference type="EMBL" id="NQS77985.1"/>
    </source>
</evidence>
<name>A0A8T7H5S4_9EURY</name>
<accession>A0A8T7H5S4</accession>
<protein>
    <submittedName>
        <fullName evidence="1">Flagellar accessory protein FlaH</fullName>
    </submittedName>
</protein>
<evidence type="ECO:0000313" key="2">
    <source>
        <dbReference type="Proteomes" id="UP000737555"/>
    </source>
</evidence>
<gene>
    <name evidence="1" type="ORF">HQQ74_04640</name>
</gene>
<reference evidence="1" key="1">
    <citation type="submission" date="2020-05" db="EMBL/GenBank/DDBJ databases">
        <title>The first insight into the ecology of ammonia-tolerant syntrophic propionate oxidizing bacteria.</title>
        <authorList>
            <person name="Singh A."/>
            <person name="Schnurer A."/>
            <person name="Westerholm M."/>
        </authorList>
    </citation>
    <scope>NUCLEOTIDE SEQUENCE</scope>
    <source>
        <strain evidence="1">MAG54</strain>
    </source>
</reference>
<dbReference type="EMBL" id="JABMJE010000045">
    <property type="protein sequence ID" value="NQS77985.1"/>
    <property type="molecule type" value="Genomic_DNA"/>
</dbReference>
<dbReference type="Proteomes" id="UP000737555">
    <property type="component" value="Unassembled WGS sequence"/>
</dbReference>
<sequence length="32" mass="3379">MALSDANSSILDTPDKTILSTGNTELDKKIAD</sequence>
<keyword evidence="1" id="KW-0282">Flagellum</keyword>
<proteinExistence type="predicted"/>
<keyword evidence="1" id="KW-0969">Cilium</keyword>
<comment type="caution">
    <text evidence="1">The sequence shown here is derived from an EMBL/GenBank/DDBJ whole genome shotgun (WGS) entry which is preliminary data.</text>
</comment>
<organism evidence="1 2">
    <name type="scientific">Methanoculleus bourgensis</name>
    <dbReference type="NCBI Taxonomy" id="83986"/>
    <lineage>
        <taxon>Archaea</taxon>
        <taxon>Methanobacteriati</taxon>
        <taxon>Methanobacteriota</taxon>
        <taxon>Stenosarchaea group</taxon>
        <taxon>Methanomicrobia</taxon>
        <taxon>Methanomicrobiales</taxon>
        <taxon>Methanomicrobiaceae</taxon>
        <taxon>Methanoculleus</taxon>
    </lineage>
</organism>
<feature type="non-terminal residue" evidence="1">
    <location>
        <position position="32"/>
    </location>
</feature>
<dbReference type="AlphaFoldDB" id="A0A8T7H5S4"/>
<keyword evidence="1" id="KW-0966">Cell projection</keyword>